<dbReference type="PANTHER" id="PTHR14969:SF62">
    <property type="entry name" value="DECAPRENYLPHOSPHORYL-5-PHOSPHORIBOSE PHOSPHATASE RV3807C-RELATED"/>
    <property type="match status" value="1"/>
</dbReference>
<accession>A0ABV6XYQ7</accession>
<evidence type="ECO:0000256" key="7">
    <source>
        <dbReference type="SAM" id="Phobius"/>
    </source>
</evidence>
<proteinExistence type="predicted"/>
<gene>
    <name evidence="9" type="ORF">ABUW04_33865</name>
</gene>
<dbReference type="EMBL" id="JBEUKS010000016">
    <property type="protein sequence ID" value="MFC1443237.1"/>
    <property type="molecule type" value="Genomic_DNA"/>
</dbReference>
<keyword evidence="6 7" id="KW-0472">Membrane</keyword>
<sequence>MIQHSPVQLAALDGASIDGSLYHWFITRAANAPHWFDDLVSWYASYGLGLFALMMVWCWWQARSSRDSVAMAMALAVPVAVVLAYVVNDIVKSVFDEARPCQVITSPATVQPCPGVGDWSFPSNHSAIAAAAAAAIWLISRRLGIIATLAALVMGFSRIWVGAHYPHDVLVGLVVGAVVAVPVVLAARRYGPPLVVRLKSGFLRPLLTA</sequence>
<evidence type="ECO:0000256" key="3">
    <source>
        <dbReference type="ARBA" id="ARBA00022692"/>
    </source>
</evidence>
<keyword evidence="2" id="KW-1003">Cell membrane</keyword>
<dbReference type="Proteomes" id="UP001592581">
    <property type="component" value="Unassembled WGS sequence"/>
</dbReference>
<evidence type="ECO:0000256" key="1">
    <source>
        <dbReference type="ARBA" id="ARBA00004651"/>
    </source>
</evidence>
<dbReference type="Pfam" id="PF01569">
    <property type="entry name" value="PAP2"/>
    <property type="match status" value="1"/>
</dbReference>
<reference evidence="9 10" key="1">
    <citation type="submission" date="2024-06" db="EMBL/GenBank/DDBJ databases">
        <authorList>
            <person name="Lee S.D."/>
        </authorList>
    </citation>
    <scope>NUCLEOTIDE SEQUENCE [LARGE SCALE GENOMIC DNA]</scope>
    <source>
        <strain evidence="9 10">N1-10</strain>
    </source>
</reference>
<organism evidence="9 10">
    <name type="scientific">Streptacidiphilus jeojiensis</name>
    <dbReference type="NCBI Taxonomy" id="3229225"/>
    <lineage>
        <taxon>Bacteria</taxon>
        <taxon>Bacillati</taxon>
        <taxon>Actinomycetota</taxon>
        <taxon>Actinomycetes</taxon>
        <taxon>Kitasatosporales</taxon>
        <taxon>Streptomycetaceae</taxon>
        <taxon>Streptacidiphilus</taxon>
    </lineage>
</organism>
<feature type="transmembrane region" description="Helical" evidence="7">
    <location>
        <begin position="145"/>
        <end position="163"/>
    </location>
</feature>
<keyword evidence="5 7" id="KW-1133">Transmembrane helix</keyword>
<protein>
    <submittedName>
        <fullName evidence="9">Phosphatase PAP2 family protein</fullName>
    </submittedName>
</protein>
<name>A0ABV6XYQ7_9ACTN</name>
<evidence type="ECO:0000256" key="2">
    <source>
        <dbReference type="ARBA" id="ARBA00022475"/>
    </source>
</evidence>
<keyword evidence="10" id="KW-1185">Reference proteome</keyword>
<dbReference type="RefSeq" id="WP_380568274.1">
    <property type="nucleotide sequence ID" value="NZ_JBEUKS010000016.1"/>
</dbReference>
<evidence type="ECO:0000256" key="6">
    <source>
        <dbReference type="ARBA" id="ARBA00023136"/>
    </source>
</evidence>
<dbReference type="InterPro" id="IPR036938">
    <property type="entry name" value="PAP2/HPO_sf"/>
</dbReference>
<evidence type="ECO:0000313" key="10">
    <source>
        <dbReference type="Proteomes" id="UP001592581"/>
    </source>
</evidence>
<dbReference type="InterPro" id="IPR000326">
    <property type="entry name" value="PAP2/HPO"/>
</dbReference>
<keyword evidence="3 7" id="KW-0812">Transmembrane</keyword>
<evidence type="ECO:0000259" key="8">
    <source>
        <dbReference type="SMART" id="SM00014"/>
    </source>
</evidence>
<evidence type="ECO:0000313" key="9">
    <source>
        <dbReference type="EMBL" id="MFC1443237.1"/>
    </source>
</evidence>
<feature type="transmembrane region" description="Helical" evidence="7">
    <location>
        <begin position="169"/>
        <end position="187"/>
    </location>
</feature>
<dbReference type="SUPFAM" id="SSF48317">
    <property type="entry name" value="Acid phosphatase/Vanadium-dependent haloperoxidase"/>
    <property type="match status" value="1"/>
</dbReference>
<evidence type="ECO:0000256" key="4">
    <source>
        <dbReference type="ARBA" id="ARBA00022801"/>
    </source>
</evidence>
<feature type="domain" description="Phosphatidic acid phosphatase type 2/haloperoxidase" evidence="8">
    <location>
        <begin position="69"/>
        <end position="184"/>
    </location>
</feature>
<dbReference type="PANTHER" id="PTHR14969">
    <property type="entry name" value="SPHINGOSINE-1-PHOSPHATE PHOSPHOHYDROLASE"/>
    <property type="match status" value="1"/>
</dbReference>
<comment type="subcellular location">
    <subcellularLocation>
        <location evidence="1">Cell membrane</location>
        <topology evidence="1">Multi-pass membrane protein</topology>
    </subcellularLocation>
</comment>
<comment type="caution">
    <text evidence="9">The sequence shown here is derived from an EMBL/GenBank/DDBJ whole genome shotgun (WGS) entry which is preliminary data.</text>
</comment>
<keyword evidence="4" id="KW-0378">Hydrolase</keyword>
<feature type="transmembrane region" description="Helical" evidence="7">
    <location>
        <begin position="40"/>
        <end position="60"/>
    </location>
</feature>
<evidence type="ECO:0000256" key="5">
    <source>
        <dbReference type="ARBA" id="ARBA00022989"/>
    </source>
</evidence>
<dbReference type="Gene3D" id="1.20.144.10">
    <property type="entry name" value="Phosphatidic acid phosphatase type 2/haloperoxidase"/>
    <property type="match status" value="2"/>
</dbReference>
<feature type="transmembrane region" description="Helical" evidence="7">
    <location>
        <begin position="69"/>
        <end position="87"/>
    </location>
</feature>
<dbReference type="SMART" id="SM00014">
    <property type="entry name" value="acidPPc"/>
    <property type="match status" value="1"/>
</dbReference>